<feature type="transmembrane region" description="Helical" evidence="9">
    <location>
        <begin position="217"/>
        <end position="240"/>
    </location>
</feature>
<feature type="transmembrane region" description="Helical" evidence="9">
    <location>
        <begin position="155"/>
        <end position="176"/>
    </location>
</feature>
<dbReference type="PANTHER" id="PTHR24235">
    <property type="entry name" value="NEUROPEPTIDE Y RECEPTOR"/>
    <property type="match status" value="1"/>
</dbReference>
<dbReference type="SMART" id="SM01381">
    <property type="entry name" value="7TM_GPCR_Srsx"/>
    <property type="match status" value="1"/>
</dbReference>
<keyword evidence="5 9" id="KW-0472">Membrane</keyword>
<dbReference type="Gene3D" id="1.20.1070.10">
    <property type="entry name" value="Rhodopsin 7-helix transmembrane proteins"/>
    <property type="match status" value="1"/>
</dbReference>
<dbReference type="InterPro" id="IPR017452">
    <property type="entry name" value="GPCR_Rhodpsn_7TM"/>
</dbReference>
<evidence type="ECO:0000256" key="9">
    <source>
        <dbReference type="SAM" id="Phobius"/>
    </source>
</evidence>
<feature type="domain" description="G-protein coupled receptors family 1 profile" evidence="10">
    <location>
        <begin position="9"/>
        <end position="185"/>
    </location>
</feature>
<dbReference type="PRINTS" id="PR00237">
    <property type="entry name" value="GPCRRHODOPSN"/>
</dbReference>
<comment type="caution">
    <text evidence="11">The sequence shown here is derived from an EMBL/GenBank/DDBJ whole genome shotgun (WGS) entry which is preliminary data.</text>
</comment>
<gene>
    <name evidence="11" type="ORF">WR25_04533</name>
</gene>
<feature type="transmembrane region" description="Helical" evidence="9">
    <location>
        <begin position="66"/>
        <end position="88"/>
    </location>
</feature>
<evidence type="ECO:0000256" key="2">
    <source>
        <dbReference type="ARBA" id="ARBA00022692"/>
    </source>
</evidence>
<dbReference type="GO" id="GO:0042923">
    <property type="term" value="F:neuropeptide binding"/>
    <property type="evidence" value="ECO:0007669"/>
    <property type="project" value="TreeGrafter"/>
</dbReference>
<evidence type="ECO:0000256" key="8">
    <source>
        <dbReference type="RuleBase" id="RU000688"/>
    </source>
</evidence>
<dbReference type="PANTHER" id="PTHR24235:SF18">
    <property type="entry name" value="G-PROTEIN COUPLED RECEPTORS FAMILY 1 PROFILE DOMAIN-CONTAINING PROTEIN"/>
    <property type="match status" value="1"/>
</dbReference>
<reference evidence="11 12" key="1">
    <citation type="journal article" date="2017" name="Curr. Biol.">
        <title>Genome architecture and evolution of a unichromosomal asexual nematode.</title>
        <authorList>
            <person name="Fradin H."/>
            <person name="Zegar C."/>
            <person name="Gutwein M."/>
            <person name="Lucas J."/>
            <person name="Kovtun M."/>
            <person name="Corcoran D."/>
            <person name="Baugh L.R."/>
            <person name="Kiontke K."/>
            <person name="Gunsalus K."/>
            <person name="Fitch D.H."/>
            <person name="Piano F."/>
        </authorList>
    </citation>
    <scope>NUCLEOTIDE SEQUENCE [LARGE SCALE GENOMIC DNA]</scope>
    <source>
        <strain evidence="11">PF1309</strain>
    </source>
</reference>
<proteinExistence type="inferred from homology"/>
<dbReference type="OrthoDB" id="9046662at2759"/>
<organism evidence="11 12">
    <name type="scientific">Diploscapter pachys</name>
    <dbReference type="NCBI Taxonomy" id="2018661"/>
    <lineage>
        <taxon>Eukaryota</taxon>
        <taxon>Metazoa</taxon>
        <taxon>Ecdysozoa</taxon>
        <taxon>Nematoda</taxon>
        <taxon>Chromadorea</taxon>
        <taxon>Rhabditida</taxon>
        <taxon>Rhabditina</taxon>
        <taxon>Rhabditomorpha</taxon>
        <taxon>Rhabditoidea</taxon>
        <taxon>Rhabditidae</taxon>
        <taxon>Diploscapter</taxon>
    </lineage>
</organism>
<dbReference type="InterPro" id="IPR000276">
    <property type="entry name" value="GPCR_Rhodpsn"/>
</dbReference>
<evidence type="ECO:0000256" key="4">
    <source>
        <dbReference type="ARBA" id="ARBA00023040"/>
    </source>
</evidence>
<comment type="subcellular location">
    <subcellularLocation>
        <location evidence="1">Membrane</location>
        <topology evidence="1">Multi-pass membrane protein</topology>
    </subcellularLocation>
</comment>
<dbReference type="PROSITE" id="PS50262">
    <property type="entry name" value="G_PROTEIN_RECEP_F1_2"/>
    <property type="match status" value="1"/>
</dbReference>
<feature type="transmembrane region" description="Helical" evidence="9">
    <location>
        <begin position="29"/>
        <end position="54"/>
    </location>
</feature>
<dbReference type="Pfam" id="PF00001">
    <property type="entry name" value="7tm_1"/>
    <property type="match status" value="1"/>
</dbReference>
<dbReference type="STRING" id="2018661.A0A2A2LGE1"/>
<evidence type="ECO:0000256" key="5">
    <source>
        <dbReference type="ARBA" id="ARBA00023136"/>
    </source>
</evidence>
<dbReference type="CDD" id="cd15203">
    <property type="entry name" value="7tmA_NPYR-like"/>
    <property type="match status" value="1"/>
</dbReference>
<keyword evidence="6 8" id="KW-0675">Receptor</keyword>
<evidence type="ECO:0000313" key="11">
    <source>
        <dbReference type="EMBL" id="PAV85117.1"/>
    </source>
</evidence>
<dbReference type="GO" id="GO:0005886">
    <property type="term" value="C:plasma membrane"/>
    <property type="evidence" value="ECO:0007669"/>
    <property type="project" value="TreeGrafter"/>
</dbReference>
<feature type="transmembrane region" description="Helical" evidence="9">
    <location>
        <begin position="108"/>
        <end position="127"/>
    </location>
</feature>
<keyword evidence="3 9" id="KW-1133">Transmembrane helix</keyword>
<keyword evidence="2 8" id="KW-0812">Transmembrane</keyword>
<evidence type="ECO:0000256" key="6">
    <source>
        <dbReference type="ARBA" id="ARBA00023170"/>
    </source>
</evidence>
<sequence length="295" mass="33454">MKSELGVVGNLLVVISVCQHRALHSVRNIFIVSLSCSDIVVSIVSGSVTSITAFTKIWLFGPQLCYLVPLIQGTSLCFSTLTLTAIAIDRFILIIYPTRRPIQRRHAFRMVAFNCTVALAISFPMFLKQKLVKWENFCGKFCTEDWGVDVHMRSVYGTLVLILQFAIPLVIITFCYSMISLQLSKVGVFFCCWVPSVAFNFLRDYGWLPEFVKKQEYFFGVITHCISMSSTVWNPCLYALMNEQFRVAFASLIHTLKGDEHAVHKRHCSRLLSNTILETSLRKSGTRLPTQTDIV</sequence>
<keyword evidence="4 8" id="KW-0297">G-protein coupled receptor</keyword>
<evidence type="ECO:0000313" key="12">
    <source>
        <dbReference type="Proteomes" id="UP000218231"/>
    </source>
</evidence>
<dbReference type="GO" id="GO:0043005">
    <property type="term" value="C:neuron projection"/>
    <property type="evidence" value="ECO:0007669"/>
    <property type="project" value="TreeGrafter"/>
</dbReference>
<dbReference type="Proteomes" id="UP000218231">
    <property type="component" value="Unassembled WGS sequence"/>
</dbReference>
<evidence type="ECO:0000256" key="7">
    <source>
        <dbReference type="ARBA" id="ARBA00023224"/>
    </source>
</evidence>
<evidence type="ECO:0000256" key="1">
    <source>
        <dbReference type="ARBA" id="ARBA00004141"/>
    </source>
</evidence>
<evidence type="ECO:0000259" key="10">
    <source>
        <dbReference type="PROSITE" id="PS50262"/>
    </source>
</evidence>
<dbReference type="PROSITE" id="PS00237">
    <property type="entry name" value="G_PROTEIN_RECEP_F1_1"/>
    <property type="match status" value="1"/>
</dbReference>
<evidence type="ECO:0000256" key="3">
    <source>
        <dbReference type="ARBA" id="ARBA00022989"/>
    </source>
</evidence>
<keyword evidence="12" id="KW-1185">Reference proteome</keyword>
<dbReference type="GO" id="GO:0008188">
    <property type="term" value="F:neuropeptide receptor activity"/>
    <property type="evidence" value="ECO:0007669"/>
    <property type="project" value="TreeGrafter"/>
</dbReference>
<feature type="transmembrane region" description="Helical" evidence="9">
    <location>
        <begin position="183"/>
        <end position="202"/>
    </location>
</feature>
<dbReference type="AlphaFoldDB" id="A0A2A2LGE1"/>
<dbReference type="SUPFAM" id="SSF81321">
    <property type="entry name" value="Family A G protein-coupled receptor-like"/>
    <property type="match status" value="1"/>
</dbReference>
<comment type="similarity">
    <text evidence="8">Belongs to the G-protein coupled receptor 1 family.</text>
</comment>
<accession>A0A2A2LGE1</accession>
<protein>
    <recommendedName>
        <fullName evidence="10">G-protein coupled receptors family 1 profile domain-containing protein</fullName>
    </recommendedName>
</protein>
<keyword evidence="7 8" id="KW-0807">Transducer</keyword>
<dbReference type="EMBL" id="LIAE01006806">
    <property type="protein sequence ID" value="PAV85117.1"/>
    <property type="molecule type" value="Genomic_DNA"/>
</dbReference>
<name>A0A2A2LGE1_9BILA</name>